<dbReference type="AlphaFoldDB" id="A0A3B0S176"/>
<proteinExistence type="predicted"/>
<evidence type="ECO:0000256" key="1">
    <source>
        <dbReference type="ARBA" id="ARBA00022679"/>
    </source>
</evidence>
<keyword evidence="4" id="KW-0670">Pyruvate</keyword>
<dbReference type="InterPro" id="IPR001307">
    <property type="entry name" value="Thiosulphate_STrfase_CS"/>
</dbReference>
<dbReference type="Gene3D" id="3.40.250.10">
    <property type="entry name" value="Rhodanese-like domain"/>
    <property type="match status" value="2"/>
</dbReference>
<dbReference type="EMBL" id="UOEC01000058">
    <property type="protein sequence ID" value="VAV89265.1"/>
    <property type="molecule type" value="Genomic_DNA"/>
</dbReference>
<dbReference type="CDD" id="cd01449">
    <property type="entry name" value="TST_Repeat_2"/>
    <property type="match status" value="1"/>
</dbReference>
<dbReference type="InterPro" id="IPR001763">
    <property type="entry name" value="Rhodanese-like_dom"/>
</dbReference>
<dbReference type="SMART" id="SM00450">
    <property type="entry name" value="RHOD"/>
    <property type="match status" value="2"/>
</dbReference>
<accession>A0A3B0S176</accession>
<dbReference type="PANTHER" id="PTHR11364:SF27">
    <property type="entry name" value="SULFURTRANSFERASE"/>
    <property type="match status" value="1"/>
</dbReference>
<gene>
    <name evidence="4" type="ORF">MNBD_ALPHA08-1611</name>
</gene>
<dbReference type="NCBIfam" id="NF008557">
    <property type="entry name" value="PRK11493.1"/>
    <property type="match status" value="1"/>
</dbReference>
<dbReference type="FunFam" id="3.40.250.10:FF:000001">
    <property type="entry name" value="Sulfurtransferase"/>
    <property type="match status" value="1"/>
</dbReference>
<dbReference type="InterPro" id="IPR036873">
    <property type="entry name" value="Rhodanese-like_dom_sf"/>
</dbReference>
<evidence type="ECO:0000259" key="3">
    <source>
        <dbReference type="PROSITE" id="PS50206"/>
    </source>
</evidence>
<dbReference type="InterPro" id="IPR045078">
    <property type="entry name" value="TST/MPST-like"/>
</dbReference>
<sequence>MGSPIVSTDWLHEHLEAPDIVIIHAMLAFEKTLDELKTEYLETRIPGALPFDIDEIADQSAPLAHTMPSAVQFSSQMRKMGVGDGQRIVVYDTSGNFCASRVWWMFRTFGIEDVVVLDGGLPKWMAEEKPMASGEPRPFRDRHFTARVQSMNVRDMDDVRQALANGDDQVVDARSPDRFTGKEKETREGIRSGRMPGALNVYYKDLLHEDQTMKSADEMRKIFEAAGVDLKKPIITSCGSGVTAAILSLGFEIAGYRGAAVYDGSWTEWGGCKDNEVITGPVT</sequence>
<protein>
    <submittedName>
        <fullName evidence="4">3-mercaptopyruvate sulfurtransferase</fullName>
        <ecNumber evidence="4">2.8.1.2</ecNumber>
    </submittedName>
</protein>
<dbReference type="PANTHER" id="PTHR11364">
    <property type="entry name" value="THIOSULFATE SULFERTANSFERASE"/>
    <property type="match status" value="1"/>
</dbReference>
<dbReference type="Pfam" id="PF00581">
    <property type="entry name" value="Rhodanese"/>
    <property type="match status" value="2"/>
</dbReference>
<feature type="domain" description="Rhodanese" evidence="3">
    <location>
        <begin position="39"/>
        <end position="133"/>
    </location>
</feature>
<dbReference type="GO" id="GO:0004792">
    <property type="term" value="F:thiosulfate-cyanide sulfurtransferase activity"/>
    <property type="evidence" value="ECO:0007669"/>
    <property type="project" value="InterPro"/>
</dbReference>
<evidence type="ECO:0000256" key="2">
    <source>
        <dbReference type="ARBA" id="ARBA00022737"/>
    </source>
</evidence>
<evidence type="ECO:0000313" key="4">
    <source>
        <dbReference type="EMBL" id="VAV89265.1"/>
    </source>
</evidence>
<keyword evidence="2" id="KW-0677">Repeat</keyword>
<keyword evidence="1 4" id="KW-0808">Transferase</keyword>
<dbReference type="CDD" id="cd01448">
    <property type="entry name" value="TST_Repeat_1"/>
    <property type="match status" value="1"/>
</dbReference>
<dbReference type="PROSITE" id="PS50206">
    <property type="entry name" value="RHODANESE_3"/>
    <property type="match status" value="2"/>
</dbReference>
<organism evidence="4">
    <name type="scientific">hydrothermal vent metagenome</name>
    <dbReference type="NCBI Taxonomy" id="652676"/>
    <lineage>
        <taxon>unclassified sequences</taxon>
        <taxon>metagenomes</taxon>
        <taxon>ecological metagenomes</taxon>
    </lineage>
</organism>
<dbReference type="GO" id="GO:0016784">
    <property type="term" value="F:3-mercaptopyruvate sulfurtransferase activity"/>
    <property type="evidence" value="ECO:0007669"/>
    <property type="project" value="UniProtKB-EC"/>
</dbReference>
<dbReference type="PROSITE" id="PS00683">
    <property type="entry name" value="RHODANESE_2"/>
    <property type="match status" value="1"/>
</dbReference>
<dbReference type="SUPFAM" id="SSF52821">
    <property type="entry name" value="Rhodanese/Cell cycle control phosphatase"/>
    <property type="match status" value="2"/>
</dbReference>
<feature type="domain" description="Rhodanese" evidence="3">
    <location>
        <begin position="164"/>
        <end position="278"/>
    </location>
</feature>
<dbReference type="EC" id="2.8.1.2" evidence="4"/>
<name>A0A3B0S176_9ZZZZ</name>
<reference evidence="4" key="1">
    <citation type="submission" date="2018-06" db="EMBL/GenBank/DDBJ databases">
        <authorList>
            <person name="Zhirakovskaya E."/>
        </authorList>
    </citation>
    <scope>NUCLEOTIDE SEQUENCE</scope>
</reference>